<sequence length="288" mass="31907">MYTYDPDHDNQFSGLNIRAPTRFFPFESTTSPVHSDQDAPSTSRPPRCHGVTDNWRPCAIEDDLPDLLDKALPDALESTLQNQLESCLPNIVASAVESLNDALSKVLRDTLPDALGADLSNALNSNMLGALESALLDALELTLPIALKNAITHPMHLLMPKALAQAIPVALKSLIEQRVEDIMSQKMTPIRIMTAKMYNRAAADGRVIPYEPVPFRDGRLPQDVQPATRTVWQYCILPIYKADDLCTLSQDNVARYLKLYYPSRSVPDSLTECRVLLARAIGNTTFTC</sequence>
<feature type="region of interest" description="Disordered" evidence="2">
    <location>
        <begin position="26"/>
        <end position="51"/>
    </location>
</feature>
<dbReference type="InterPro" id="IPR013902">
    <property type="entry name" value="Mug135-like_C"/>
</dbReference>
<evidence type="ECO:0000313" key="5">
    <source>
        <dbReference type="Proteomes" id="UP001556367"/>
    </source>
</evidence>
<evidence type="ECO:0000259" key="3">
    <source>
        <dbReference type="Pfam" id="PF08593"/>
    </source>
</evidence>
<feature type="domain" description="Mug135-like C-terminal" evidence="3">
    <location>
        <begin position="197"/>
        <end position="282"/>
    </location>
</feature>
<comment type="similarity">
    <text evidence="1">Belongs to the UPF0612 family.</text>
</comment>
<comment type="caution">
    <text evidence="4">The sequence shown here is derived from an EMBL/GenBank/DDBJ whole genome shotgun (WGS) entry which is preliminary data.</text>
</comment>
<feature type="compositionally biased region" description="Polar residues" evidence="2">
    <location>
        <begin position="27"/>
        <end position="44"/>
    </location>
</feature>
<proteinExistence type="inferred from homology"/>
<dbReference type="Proteomes" id="UP001556367">
    <property type="component" value="Unassembled WGS sequence"/>
</dbReference>
<accession>A0ABR3J4T8</accession>
<dbReference type="EMBL" id="JASNQZ010000011">
    <property type="protein sequence ID" value="KAL0950592.1"/>
    <property type="molecule type" value="Genomic_DNA"/>
</dbReference>
<gene>
    <name evidence="4" type="ORF">HGRIS_007384</name>
</gene>
<protein>
    <recommendedName>
        <fullName evidence="3">Mug135-like C-terminal domain-containing protein</fullName>
    </recommendedName>
</protein>
<keyword evidence="5" id="KW-1185">Reference proteome</keyword>
<evidence type="ECO:0000256" key="2">
    <source>
        <dbReference type="SAM" id="MobiDB-lite"/>
    </source>
</evidence>
<dbReference type="Pfam" id="PF08593">
    <property type="entry name" value="Mug135_C"/>
    <property type="match status" value="1"/>
</dbReference>
<name>A0ABR3J4T8_9AGAR</name>
<organism evidence="4 5">
    <name type="scientific">Hohenbuehelia grisea</name>
    <dbReference type="NCBI Taxonomy" id="104357"/>
    <lineage>
        <taxon>Eukaryota</taxon>
        <taxon>Fungi</taxon>
        <taxon>Dikarya</taxon>
        <taxon>Basidiomycota</taxon>
        <taxon>Agaricomycotina</taxon>
        <taxon>Agaricomycetes</taxon>
        <taxon>Agaricomycetidae</taxon>
        <taxon>Agaricales</taxon>
        <taxon>Pleurotineae</taxon>
        <taxon>Pleurotaceae</taxon>
        <taxon>Hohenbuehelia</taxon>
    </lineage>
</organism>
<evidence type="ECO:0000313" key="4">
    <source>
        <dbReference type="EMBL" id="KAL0950592.1"/>
    </source>
</evidence>
<evidence type="ECO:0000256" key="1">
    <source>
        <dbReference type="ARBA" id="ARBA00005788"/>
    </source>
</evidence>
<reference evidence="5" key="1">
    <citation type="submission" date="2024-06" db="EMBL/GenBank/DDBJ databases">
        <title>Multi-omics analyses provide insights into the biosynthesis of the anticancer antibiotic pleurotin in Hohenbuehelia grisea.</title>
        <authorList>
            <person name="Weaver J.A."/>
            <person name="Alberti F."/>
        </authorList>
    </citation>
    <scope>NUCLEOTIDE SEQUENCE [LARGE SCALE GENOMIC DNA]</scope>
    <source>
        <strain evidence="5">T-177</strain>
    </source>
</reference>